<organism evidence="1 2">
    <name type="scientific">Brachionus plicatilis</name>
    <name type="common">Marine rotifer</name>
    <name type="synonym">Brachionus muelleri</name>
    <dbReference type="NCBI Taxonomy" id="10195"/>
    <lineage>
        <taxon>Eukaryota</taxon>
        <taxon>Metazoa</taxon>
        <taxon>Spiralia</taxon>
        <taxon>Gnathifera</taxon>
        <taxon>Rotifera</taxon>
        <taxon>Eurotatoria</taxon>
        <taxon>Monogononta</taxon>
        <taxon>Pseudotrocha</taxon>
        <taxon>Ploima</taxon>
        <taxon>Brachionidae</taxon>
        <taxon>Brachionus</taxon>
    </lineage>
</organism>
<evidence type="ECO:0000313" key="2">
    <source>
        <dbReference type="Proteomes" id="UP000276133"/>
    </source>
</evidence>
<comment type="caution">
    <text evidence="1">The sequence shown here is derived from an EMBL/GenBank/DDBJ whole genome shotgun (WGS) entry which is preliminary data.</text>
</comment>
<gene>
    <name evidence="1" type="ORF">BpHYR1_022508</name>
</gene>
<name>A0A3M7R413_BRAPC</name>
<keyword evidence="2" id="KW-1185">Reference proteome</keyword>
<protein>
    <submittedName>
        <fullName evidence="1">Uncharacterized protein</fullName>
    </submittedName>
</protein>
<accession>A0A3M7R413</accession>
<sequence length="61" mass="7206">MSPRLNVLIRDLRSNYCKLLVLLKEIGELQKRVISFEIKLKDTIINKARYMAETIQTIEKN</sequence>
<dbReference type="Proteomes" id="UP000276133">
    <property type="component" value="Unassembled WGS sequence"/>
</dbReference>
<reference evidence="1 2" key="1">
    <citation type="journal article" date="2018" name="Sci. Rep.">
        <title>Genomic signatures of local adaptation to the degree of environmental predictability in rotifers.</title>
        <authorList>
            <person name="Franch-Gras L."/>
            <person name="Hahn C."/>
            <person name="Garcia-Roger E.M."/>
            <person name="Carmona M.J."/>
            <person name="Serra M."/>
            <person name="Gomez A."/>
        </authorList>
    </citation>
    <scope>NUCLEOTIDE SEQUENCE [LARGE SCALE GENOMIC DNA]</scope>
    <source>
        <strain evidence="1">HYR1</strain>
    </source>
</reference>
<proteinExistence type="predicted"/>
<evidence type="ECO:0000313" key="1">
    <source>
        <dbReference type="EMBL" id="RNA18131.1"/>
    </source>
</evidence>
<dbReference type="EMBL" id="REGN01004304">
    <property type="protein sequence ID" value="RNA18131.1"/>
    <property type="molecule type" value="Genomic_DNA"/>
</dbReference>
<dbReference type="AlphaFoldDB" id="A0A3M7R413"/>